<dbReference type="AlphaFoldDB" id="A0A0C9S5C5"/>
<dbReference type="FunFam" id="1.10.10.60:FF:000092">
    <property type="entry name" value="Trihelix transcription factor GT-2"/>
    <property type="match status" value="1"/>
</dbReference>
<dbReference type="EMBL" id="GCHU01012870">
    <property type="protein sequence ID" value="JAG87297.1"/>
    <property type="molecule type" value="Transcribed_RNA"/>
</dbReference>
<dbReference type="PANTHER" id="PTHR21654:SF84">
    <property type="entry name" value="SI:DKEY-66I24.7"/>
    <property type="match status" value="1"/>
</dbReference>
<evidence type="ECO:0000256" key="5">
    <source>
        <dbReference type="ARBA" id="ARBA00023163"/>
    </source>
</evidence>
<evidence type="ECO:0000259" key="8">
    <source>
        <dbReference type="PROSITE" id="PS50090"/>
    </source>
</evidence>
<proteinExistence type="predicted"/>
<feature type="region of interest" description="Disordered" evidence="7">
    <location>
        <begin position="258"/>
        <end position="281"/>
    </location>
</feature>
<feature type="compositionally biased region" description="Low complexity" evidence="7">
    <location>
        <begin position="51"/>
        <end position="81"/>
    </location>
</feature>
<comment type="subcellular location">
    <subcellularLocation>
        <location evidence="1">Nucleus</location>
    </subcellularLocation>
</comment>
<dbReference type="GO" id="GO:0003677">
    <property type="term" value="F:DNA binding"/>
    <property type="evidence" value="ECO:0007669"/>
    <property type="project" value="UniProtKB-KW"/>
</dbReference>
<keyword evidence="2" id="KW-0677">Repeat</keyword>
<evidence type="ECO:0000256" key="3">
    <source>
        <dbReference type="ARBA" id="ARBA00023015"/>
    </source>
</evidence>
<keyword evidence="4" id="KW-0238">DNA-binding</keyword>
<organism evidence="9">
    <name type="scientific">Wollemia nobilis</name>
    <dbReference type="NCBI Taxonomy" id="56998"/>
    <lineage>
        <taxon>Eukaryota</taxon>
        <taxon>Viridiplantae</taxon>
        <taxon>Streptophyta</taxon>
        <taxon>Embryophyta</taxon>
        <taxon>Tracheophyta</taxon>
        <taxon>Spermatophyta</taxon>
        <taxon>Pinopsida</taxon>
        <taxon>Pinidae</taxon>
        <taxon>Conifers II</taxon>
        <taxon>Araucariales</taxon>
        <taxon>Araucariaceae</taxon>
        <taxon>Wollemia</taxon>
    </lineage>
</organism>
<feature type="compositionally biased region" description="Low complexity" evidence="7">
    <location>
        <begin position="137"/>
        <end position="152"/>
    </location>
</feature>
<reference evidence="9" key="1">
    <citation type="submission" date="2015-02" db="EMBL/GenBank/DDBJ databases">
        <title>A transcriptome of Wollemia nobilis - a relic of Gondwana.</title>
        <authorList>
            <person name="Chia J.Y."/>
            <person name="Leong Y.S."/>
            <person name="Abdul Karim S."/>
            <person name="Wan Azmi N."/>
            <person name="Hercus R."/>
            <person name="Croft L."/>
        </authorList>
    </citation>
    <scope>NUCLEOTIDE SEQUENCE</scope>
    <source>
        <strain evidence="9">MaeBrown</strain>
        <tissue evidence="9">Leaf</tissue>
    </source>
</reference>
<feature type="region of interest" description="Disordered" evidence="7">
    <location>
        <begin position="557"/>
        <end position="604"/>
    </location>
</feature>
<feature type="compositionally biased region" description="Basic and acidic residues" evidence="7">
    <location>
        <begin position="698"/>
        <end position="711"/>
    </location>
</feature>
<dbReference type="PROSITE" id="PS50090">
    <property type="entry name" value="MYB_LIKE"/>
    <property type="match status" value="2"/>
</dbReference>
<accession>A0A0C9S5C5</accession>
<keyword evidence="6" id="KW-0539">Nucleus</keyword>
<feature type="region of interest" description="Disordered" evidence="7">
    <location>
        <begin position="30"/>
        <end position="173"/>
    </location>
</feature>
<feature type="region of interest" description="Disordered" evidence="7">
    <location>
        <begin position="293"/>
        <end position="327"/>
    </location>
</feature>
<feature type="compositionally biased region" description="Pro residues" evidence="7">
    <location>
        <begin position="127"/>
        <end position="136"/>
    </location>
</feature>
<name>A0A0C9S5C5_9CONI</name>
<evidence type="ECO:0000256" key="7">
    <source>
        <dbReference type="SAM" id="MobiDB-lite"/>
    </source>
</evidence>
<dbReference type="Pfam" id="PF13837">
    <property type="entry name" value="Myb_DNA-bind_4"/>
    <property type="match status" value="2"/>
</dbReference>
<evidence type="ECO:0000256" key="2">
    <source>
        <dbReference type="ARBA" id="ARBA00022737"/>
    </source>
</evidence>
<feature type="domain" description="Myb-like" evidence="8">
    <location>
        <begin position="462"/>
        <end position="519"/>
    </location>
</feature>
<feature type="region of interest" description="Disordered" evidence="7">
    <location>
        <begin position="697"/>
        <end position="737"/>
    </location>
</feature>
<feature type="region of interest" description="Disordered" evidence="7">
    <location>
        <begin position="647"/>
        <end position="683"/>
    </location>
</feature>
<keyword evidence="5" id="KW-0804">Transcription</keyword>
<feature type="compositionally biased region" description="Polar residues" evidence="7">
    <location>
        <begin position="293"/>
        <end position="302"/>
    </location>
</feature>
<feature type="compositionally biased region" description="Polar residues" evidence="7">
    <location>
        <begin position="557"/>
        <end position="568"/>
    </location>
</feature>
<evidence type="ECO:0000256" key="4">
    <source>
        <dbReference type="ARBA" id="ARBA00023125"/>
    </source>
</evidence>
<protein>
    <submittedName>
        <fullName evidence="9">TSA: Wollemia nobilis Ref_Wollemi_Transcript_12946_2942 transcribed RNA sequence</fullName>
    </submittedName>
</protein>
<feature type="compositionally biased region" description="Low complexity" evidence="7">
    <location>
        <begin position="648"/>
        <end position="658"/>
    </location>
</feature>
<feature type="domain" description="Myb-like" evidence="8">
    <location>
        <begin position="170"/>
        <end position="228"/>
    </location>
</feature>
<dbReference type="SMART" id="SM00717">
    <property type="entry name" value="SANT"/>
    <property type="match status" value="2"/>
</dbReference>
<dbReference type="InterPro" id="IPR001005">
    <property type="entry name" value="SANT/Myb"/>
</dbReference>
<dbReference type="PANTHER" id="PTHR21654">
    <property type="entry name" value="FI21293P1"/>
    <property type="match status" value="1"/>
</dbReference>
<evidence type="ECO:0000256" key="1">
    <source>
        <dbReference type="ARBA" id="ARBA00004123"/>
    </source>
</evidence>
<evidence type="ECO:0000313" key="9">
    <source>
        <dbReference type="EMBL" id="JAG87297.1"/>
    </source>
</evidence>
<dbReference type="InterPro" id="IPR044822">
    <property type="entry name" value="Myb_DNA-bind_4"/>
</dbReference>
<dbReference type="GO" id="GO:0006355">
    <property type="term" value="P:regulation of DNA-templated transcription"/>
    <property type="evidence" value="ECO:0007669"/>
    <property type="project" value="UniProtKB-ARBA"/>
</dbReference>
<evidence type="ECO:0000256" key="6">
    <source>
        <dbReference type="ARBA" id="ARBA00023242"/>
    </source>
</evidence>
<dbReference type="CDD" id="cd12203">
    <property type="entry name" value="GT1"/>
    <property type="match status" value="2"/>
</dbReference>
<feature type="compositionally biased region" description="Basic and acidic residues" evidence="7">
    <location>
        <begin position="89"/>
        <end position="98"/>
    </location>
</feature>
<dbReference type="FunFam" id="1.10.10.60:FF:000061">
    <property type="entry name" value="Trihelix transcription factor GT-2"/>
    <property type="match status" value="1"/>
</dbReference>
<feature type="compositionally biased region" description="Basic and acidic residues" evidence="7">
    <location>
        <begin position="672"/>
        <end position="683"/>
    </location>
</feature>
<keyword evidence="3" id="KW-0805">Transcription regulation</keyword>
<dbReference type="Gene3D" id="1.10.10.60">
    <property type="entry name" value="Homeodomain-like"/>
    <property type="match status" value="2"/>
</dbReference>
<sequence>MQSGGGQYGVPGMQQFMVEGCTPHGFFAALSSPPPQDGINQHHGNNHHPHLQQQQQIHLQQSFQNQRVQHLQHQQQLGGLQAPAADSPPELRTRDLNGKRNKIFGLREGGAGNGGDSIQGVQDHPHPVAPPPPPPSSSHVVSQQQQQQNQPVLTDDDGEGERSGGGGGVNRWPREETLALLRIRSQMDSNFRDSNIKGPLWENVSRKLAELGYQRSAKKCKEKFENINKYYKKTKDGRMGRQDGKSYRFFSELEALSARNGGGGQGENHHHPQQHHHHNNPQSIMNMAETSNAGLNLSSDNNTSEDEYNNDERTPQQQMSRKKRKRKQYMSSMAVFFESLVKQLMEHQEELHRKFLEAIERRDQERLNREEAWRRQEMARLTRETELREQEHALRYSREAALVALLQKITGEDPKLPTAAAVTVAPLNSAREDQVGPSYETNAAMQEQQERDGMSDPCIGKRWPKPEVHALIRLRSGMEGRFQEPGVKGPLWEEISSGMAAQGFHRSAKRCKEKWENINKYFRKTKDSMKKRPENAKTCPYFHELGVLYGKGVLTSSSAKPNNKSGNASDVLMIDQGGEGDDDDNNDNNNNNNNGEDEEQAQARSDSELLAMIPAEQTGIKNNGTNDSDQFFHDDHRVDQSQKRMKINNSNNNQPSNSVGLSFELGGGEKLQNPDEPKKGNKMERLVKELLEMQQQKFLDDFERREHRQDRQQSMGDRGQEERQRQQGETQEEPQSALMALVHKFAVHAPEFDTQ</sequence>
<feature type="compositionally biased region" description="Gly residues" evidence="7">
    <location>
        <begin position="107"/>
        <end position="117"/>
    </location>
</feature>
<dbReference type="GO" id="GO:0005634">
    <property type="term" value="C:nucleus"/>
    <property type="evidence" value="ECO:0007669"/>
    <property type="project" value="UniProtKB-SubCell"/>
</dbReference>